<feature type="compositionally biased region" description="Basic and acidic residues" evidence="1">
    <location>
        <begin position="263"/>
        <end position="306"/>
    </location>
</feature>
<protein>
    <submittedName>
        <fullName evidence="2">Uncharacterized protein</fullName>
    </submittedName>
</protein>
<comment type="caution">
    <text evidence="2">The sequence shown here is derived from an EMBL/GenBank/DDBJ whole genome shotgun (WGS) entry which is preliminary data.</text>
</comment>
<sequence length="324" mass="37832">MSRIAVVWSGLTDDDEEAQSWYENRHVPATIAKIESSARTAEQTPENPFQEVNEVNGKHMTIYDLPEEESIEDFEAKIGPTLGDVPVGARLNTRSYKEYFKVHGDEWRDDPRDVRMWAIVLWQPKPEVYDEFIEWFIGDFIPGMLDSPELLRARVFTLELANNIRAQKYEPVDKDSLLKFLTIWEFESEEFPWEILVYLGSSEKWRYYMEGGLVDWEIAQYMVKNNYPGTGEEEDSAIASPGVPCPDGDEDDEDRYSEDQSGDENRDSEDQNSEDQNRDEDKDHRNGVHQVSDEDKDQRNGIHRFSEDDDIESERGYTDRYVIR</sequence>
<dbReference type="AlphaFoldDB" id="A0A8H5ZUB1"/>
<evidence type="ECO:0000256" key="1">
    <source>
        <dbReference type="SAM" id="MobiDB-lite"/>
    </source>
</evidence>
<dbReference type="Proteomes" id="UP000624244">
    <property type="component" value="Unassembled WGS sequence"/>
</dbReference>
<evidence type="ECO:0000313" key="2">
    <source>
        <dbReference type="EMBL" id="KAF5854038.1"/>
    </source>
</evidence>
<proteinExistence type="predicted"/>
<feature type="region of interest" description="Disordered" evidence="1">
    <location>
        <begin position="230"/>
        <end position="324"/>
    </location>
</feature>
<accession>A0A8H5ZUB1</accession>
<reference evidence="2" key="1">
    <citation type="submission" date="2019-11" db="EMBL/GenBank/DDBJ databases">
        <title>Bipolaris sorokiniana Genome sequencing.</title>
        <authorList>
            <person name="Wang H."/>
        </authorList>
    </citation>
    <scope>NUCLEOTIDE SEQUENCE</scope>
</reference>
<evidence type="ECO:0000313" key="3">
    <source>
        <dbReference type="Proteomes" id="UP000624244"/>
    </source>
</evidence>
<feature type="compositionally biased region" description="Basic and acidic residues" evidence="1">
    <location>
        <begin position="313"/>
        <end position="324"/>
    </location>
</feature>
<name>A0A8H5ZUB1_COCSA</name>
<gene>
    <name evidence="2" type="ORF">GGP41_006823</name>
</gene>
<feature type="compositionally biased region" description="Acidic residues" evidence="1">
    <location>
        <begin position="247"/>
        <end position="262"/>
    </location>
</feature>
<dbReference type="EMBL" id="WNKQ01000001">
    <property type="protein sequence ID" value="KAF5854038.1"/>
    <property type="molecule type" value="Genomic_DNA"/>
</dbReference>
<organism evidence="2 3">
    <name type="scientific">Cochliobolus sativus</name>
    <name type="common">Common root rot and spot blotch fungus</name>
    <name type="synonym">Bipolaris sorokiniana</name>
    <dbReference type="NCBI Taxonomy" id="45130"/>
    <lineage>
        <taxon>Eukaryota</taxon>
        <taxon>Fungi</taxon>
        <taxon>Dikarya</taxon>
        <taxon>Ascomycota</taxon>
        <taxon>Pezizomycotina</taxon>
        <taxon>Dothideomycetes</taxon>
        <taxon>Pleosporomycetidae</taxon>
        <taxon>Pleosporales</taxon>
        <taxon>Pleosporineae</taxon>
        <taxon>Pleosporaceae</taxon>
        <taxon>Bipolaris</taxon>
    </lineage>
</organism>